<keyword evidence="2" id="KW-0805">Transcription regulation</keyword>
<keyword evidence="8" id="KW-1185">Reference proteome</keyword>
<dbReference type="GO" id="GO:0000977">
    <property type="term" value="F:RNA polymerase II transcription regulatory region sequence-specific DNA binding"/>
    <property type="evidence" value="ECO:0007669"/>
    <property type="project" value="InterPro"/>
</dbReference>
<dbReference type="PROSITE" id="PS50066">
    <property type="entry name" value="MADS_BOX_2"/>
    <property type="match status" value="1"/>
</dbReference>
<dbReference type="EMBL" id="JACMSC010000021">
    <property type="protein sequence ID" value="KAG6470121.1"/>
    <property type="molecule type" value="Genomic_DNA"/>
</dbReference>
<keyword evidence="5" id="KW-0539">Nucleus</keyword>
<dbReference type="PROSITE" id="PS00350">
    <property type="entry name" value="MADS_BOX_1"/>
    <property type="match status" value="1"/>
</dbReference>
<dbReference type="CDD" id="cd00265">
    <property type="entry name" value="MADS_MEF2_like"/>
    <property type="match status" value="1"/>
</dbReference>
<dbReference type="SUPFAM" id="SSF55455">
    <property type="entry name" value="SRF-like"/>
    <property type="match status" value="1"/>
</dbReference>
<name>A0A8J5CUI4_ZINOF</name>
<proteinExistence type="predicted"/>
<evidence type="ECO:0000259" key="6">
    <source>
        <dbReference type="PROSITE" id="PS50066"/>
    </source>
</evidence>
<sequence length="302" mass="34404">MGRVKLQIKRIENTTNRHVTFSKRRNGLIKKAYELSVLCDIPIALIMFSPSGKLSYFSGRRRIEDVLTRYINLPENDRGGPGVVNSNIDELQQEIGRYQQQLQLSKQRLRFFEPDPLAMTNTTELESCEKFIMEALQRVTARKEYLLGNQLPSYDPSTSSMQMYLQSQQERLANPYANEMAVQWVPDAVSNHSHQIFVGSDPLIDMREHGMYEAIPHQNMGLQVDPCSTGCHVSDQQEASWHQAYNSTELLSALIPSPPYPLMQAHSDYMDVACNTLDKTIDVAEMDDDVGELSTDPVILFR</sequence>
<dbReference type="PRINTS" id="PR00404">
    <property type="entry name" value="MADSDOMAIN"/>
</dbReference>
<dbReference type="Proteomes" id="UP000734854">
    <property type="component" value="Unassembled WGS sequence"/>
</dbReference>
<dbReference type="SMART" id="SM00432">
    <property type="entry name" value="MADS"/>
    <property type="match status" value="1"/>
</dbReference>
<dbReference type="PANTHER" id="PTHR48019">
    <property type="entry name" value="SERUM RESPONSE FACTOR HOMOLOG"/>
    <property type="match status" value="1"/>
</dbReference>
<evidence type="ECO:0000256" key="2">
    <source>
        <dbReference type="ARBA" id="ARBA00023015"/>
    </source>
</evidence>
<organism evidence="7 8">
    <name type="scientific">Zingiber officinale</name>
    <name type="common">Ginger</name>
    <name type="synonym">Amomum zingiber</name>
    <dbReference type="NCBI Taxonomy" id="94328"/>
    <lineage>
        <taxon>Eukaryota</taxon>
        <taxon>Viridiplantae</taxon>
        <taxon>Streptophyta</taxon>
        <taxon>Embryophyta</taxon>
        <taxon>Tracheophyta</taxon>
        <taxon>Spermatophyta</taxon>
        <taxon>Magnoliopsida</taxon>
        <taxon>Liliopsida</taxon>
        <taxon>Zingiberales</taxon>
        <taxon>Zingiberaceae</taxon>
        <taxon>Zingiber</taxon>
    </lineage>
</organism>
<dbReference type="InterPro" id="IPR050142">
    <property type="entry name" value="MADS-box/MEF2_TF"/>
</dbReference>
<dbReference type="InterPro" id="IPR036879">
    <property type="entry name" value="TF_MADSbox_sf"/>
</dbReference>
<reference evidence="7 8" key="1">
    <citation type="submission" date="2020-08" db="EMBL/GenBank/DDBJ databases">
        <title>Plant Genome Project.</title>
        <authorList>
            <person name="Zhang R.-G."/>
        </authorList>
    </citation>
    <scope>NUCLEOTIDE SEQUENCE [LARGE SCALE GENOMIC DNA]</scope>
    <source>
        <tissue evidence="7">Rhizome</tissue>
    </source>
</reference>
<evidence type="ECO:0000256" key="4">
    <source>
        <dbReference type="ARBA" id="ARBA00023163"/>
    </source>
</evidence>
<protein>
    <recommendedName>
        <fullName evidence="6">MADS-box domain-containing protein</fullName>
    </recommendedName>
</protein>
<comment type="subcellular location">
    <subcellularLocation>
        <location evidence="1">Nucleus</location>
    </subcellularLocation>
</comment>
<feature type="domain" description="MADS-box" evidence="6">
    <location>
        <begin position="1"/>
        <end position="61"/>
    </location>
</feature>
<dbReference type="AlphaFoldDB" id="A0A8J5CUI4"/>
<dbReference type="InterPro" id="IPR002100">
    <property type="entry name" value="TF_MADSbox"/>
</dbReference>
<accession>A0A8J5CUI4</accession>
<dbReference type="FunFam" id="3.40.1810.10:FF:000028">
    <property type="entry name" value="Agamous-like MADS-box protein AGL66 isoform A"/>
    <property type="match status" value="1"/>
</dbReference>
<evidence type="ECO:0000256" key="5">
    <source>
        <dbReference type="ARBA" id="ARBA00023242"/>
    </source>
</evidence>
<dbReference type="InterPro" id="IPR033896">
    <property type="entry name" value="MEF2-like_N"/>
</dbReference>
<dbReference type="GO" id="GO:0005634">
    <property type="term" value="C:nucleus"/>
    <property type="evidence" value="ECO:0007669"/>
    <property type="project" value="UniProtKB-SubCell"/>
</dbReference>
<evidence type="ECO:0000256" key="1">
    <source>
        <dbReference type="ARBA" id="ARBA00004123"/>
    </source>
</evidence>
<dbReference type="Gene3D" id="3.40.1810.10">
    <property type="entry name" value="Transcription factor, MADS-box"/>
    <property type="match status" value="1"/>
</dbReference>
<gene>
    <name evidence="7" type="ORF">ZIOFF_071175</name>
</gene>
<keyword evidence="3" id="KW-0238">DNA-binding</keyword>
<dbReference type="Pfam" id="PF00319">
    <property type="entry name" value="SRF-TF"/>
    <property type="match status" value="1"/>
</dbReference>
<evidence type="ECO:0000256" key="3">
    <source>
        <dbReference type="ARBA" id="ARBA00023125"/>
    </source>
</evidence>
<dbReference type="GO" id="GO:0046983">
    <property type="term" value="F:protein dimerization activity"/>
    <property type="evidence" value="ECO:0007669"/>
    <property type="project" value="InterPro"/>
</dbReference>
<evidence type="ECO:0000313" key="8">
    <source>
        <dbReference type="Proteomes" id="UP000734854"/>
    </source>
</evidence>
<comment type="caution">
    <text evidence="7">The sequence shown here is derived from an EMBL/GenBank/DDBJ whole genome shotgun (WGS) entry which is preliminary data.</text>
</comment>
<dbReference type="GO" id="GO:0045944">
    <property type="term" value="P:positive regulation of transcription by RNA polymerase II"/>
    <property type="evidence" value="ECO:0007669"/>
    <property type="project" value="InterPro"/>
</dbReference>
<keyword evidence="4" id="KW-0804">Transcription</keyword>
<evidence type="ECO:0000313" key="7">
    <source>
        <dbReference type="EMBL" id="KAG6470121.1"/>
    </source>
</evidence>